<comment type="caution">
    <text evidence="1">The sequence shown here is derived from an EMBL/GenBank/DDBJ whole genome shotgun (WGS) entry which is preliminary data.</text>
</comment>
<sequence>MAVPKVSSHGRCHHIVPIWGRPPQKENAMTGANDYRRRFKLGVLSIKATENFVLFHVNGKHTRRLNPCFD</sequence>
<protein>
    <submittedName>
        <fullName evidence="1">Uncharacterized protein</fullName>
    </submittedName>
</protein>
<evidence type="ECO:0000313" key="2">
    <source>
        <dbReference type="Proteomes" id="UP000499080"/>
    </source>
</evidence>
<gene>
    <name evidence="1" type="ORF">AVEN_102439_1</name>
</gene>
<reference evidence="1 2" key="1">
    <citation type="journal article" date="2019" name="Sci. Rep.">
        <title>Orb-weaving spider Araneus ventricosus genome elucidates the spidroin gene catalogue.</title>
        <authorList>
            <person name="Kono N."/>
            <person name="Nakamura H."/>
            <person name="Ohtoshi R."/>
            <person name="Moran D.A.P."/>
            <person name="Shinohara A."/>
            <person name="Yoshida Y."/>
            <person name="Fujiwara M."/>
            <person name="Mori M."/>
            <person name="Tomita M."/>
            <person name="Arakawa K."/>
        </authorList>
    </citation>
    <scope>NUCLEOTIDE SEQUENCE [LARGE SCALE GENOMIC DNA]</scope>
</reference>
<dbReference type="Proteomes" id="UP000499080">
    <property type="component" value="Unassembled WGS sequence"/>
</dbReference>
<proteinExistence type="predicted"/>
<accession>A0A4Y2LT16</accession>
<keyword evidence="2" id="KW-1185">Reference proteome</keyword>
<dbReference type="AlphaFoldDB" id="A0A4Y2LT16"/>
<name>A0A4Y2LT16_ARAVE</name>
<organism evidence="1 2">
    <name type="scientific">Araneus ventricosus</name>
    <name type="common">Orbweaver spider</name>
    <name type="synonym">Epeira ventricosa</name>
    <dbReference type="NCBI Taxonomy" id="182803"/>
    <lineage>
        <taxon>Eukaryota</taxon>
        <taxon>Metazoa</taxon>
        <taxon>Ecdysozoa</taxon>
        <taxon>Arthropoda</taxon>
        <taxon>Chelicerata</taxon>
        <taxon>Arachnida</taxon>
        <taxon>Araneae</taxon>
        <taxon>Araneomorphae</taxon>
        <taxon>Entelegynae</taxon>
        <taxon>Araneoidea</taxon>
        <taxon>Araneidae</taxon>
        <taxon>Araneus</taxon>
    </lineage>
</organism>
<dbReference type="EMBL" id="BGPR01006159">
    <property type="protein sequence ID" value="GBN16517.1"/>
    <property type="molecule type" value="Genomic_DNA"/>
</dbReference>
<evidence type="ECO:0000313" key="1">
    <source>
        <dbReference type="EMBL" id="GBN16517.1"/>
    </source>
</evidence>